<keyword evidence="2" id="KW-1185">Reference proteome</keyword>
<accession>A0ABV2LW31</accession>
<dbReference type="PROSITE" id="PS51257">
    <property type="entry name" value="PROKAR_LIPOPROTEIN"/>
    <property type="match status" value="1"/>
</dbReference>
<dbReference type="RefSeq" id="WP_354508242.1">
    <property type="nucleotide sequence ID" value="NZ_JBEPMO010000005.1"/>
</dbReference>
<reference evidence="1 2" key="1">
    <citation type="submission" date="2024-06" db="EMBL/GenBank/DDBJ databases">
        <title>Genomic Encyclopedia of Type Strains, Phase IV (KMG-IV): sequencing the most valuable type-strain genomes for metagenomic binning, comparative biology and taxonomic classification.</title>
        <authorList>
            <person name="Goeker M."/>
        </authorList>
    </citation>
    <scope>NUCLEOTIDE SEQUENCE [LARGE SCALE GENOMIC DNA]</scope>
    <source>
        <strain evidence="1 2">DSM 29388</strain>
    </source>
</reference>
<dbReference type="Proteomes" id="UP001549146">
    <property type="component" value="Unassembled WGS sequence"/>
</dbReference>
<organism evidence="1 2">
    <name type="scientific">Moheibacter stercoris</name>
    <dbReference type="NCBI Taxonomy" id="1628251"/>
    <lineage>
        <taxon>Bacteria</taxon>
        <taxon>Pseudomonadati</taxon>
        <taxon>Bacteroidota</taxon>
        <taxon>Flavobacteriia</taxon>
        <taxon>Flavobacteriales</taxon>
        <taxon>Weeksellaceae</taxon>
        <taxon>Moheibacter</taxon>
    </lineage>
</organism>
<dbReference type="EMBL" id="JBEPMO010000005">
    <property type="protein sequence ID" value="MET3731718.1"/>
    <property type="molecule type" value="Genomic_DNA"/>
</dbReference>
<comment type="caution">
    <text evidence="1">The sequence shown here is derived from an EMBL/GenBank/DDBJ whole genome shotgun (WGS) entry which is preliminary data.</text>
</comment>
<evidence type="ECO:0000313" key="2">
    <source>
        <dbReference type="Proteomes" id="UP001549146"/>
    </source>
</evidence>
<name>A0ABV2LW31_9FLAO</name>
<sequence>MNKILQSFILILILSCSQKKETKIIDYGEFQIEVPNNWKKLKLKGIDSKIGGLVTSNHDTLMFDFGRFSNELDVYAEIRDSIFLSFLAKEKTPELIEKHIIQLYDSIKLDSFSKYNVEFKLIDNKKAKIISPNTNYNGTTGIYIEYADKNDSSISFNFYGIIKNKFIQQQFVKSLHTLKFKDK</sequence>
<proteinExistence type="predicted"/>
<gene>
    <name evidence="1" type="ORF">ABID46_001292</name>
</gene>
<evidence type="ECO:0008006" key="3">
    <source>
        <dbReference type="Google" id="ProtNLM"/>
    </source>
</evidence>
<evidence type="ECO:0000313" key="1">
    <source>
        <dbReference type="EMBL" id="MET3731718.1"/>
    </source>
</evidence>
<protein>
    <recommendedName>
        <fullName evidence="3">Lipid-binding protein</fullName>
    </recommendedName>
</protein>